<organism evidence="7 8">
    <name type="scientific">Kribbella sandramycini</name>
    <dbReference type="NCBI Taxonomy" id="60450"/>
    <lineage>
        <taxon>Bacteria</taxon>
        <taxon>Bacillati</taxon>
        <taxon>Actinomycetota</taxon>
        <taxon>Actinomycetes</taxon>
        <taxon>Propionibacteriales</taxon>
        <taxon>Kribbellaceae</taxon>
        <taxon>Kribbella</taxon>
    </lineage>
</organism>
<dbReference type="AlphaFoldDB" id="A0A7Y4NYH6"/>
<evidence type="ECO:0000256" key="2">
    <source>
        <dbReference type="SAM" id="MobiDB-lite"/>
    </source>
</evidence>
<dbReference type="InterPro" id="IPR045351">
    <property type="entry name" value="DUF6531"/>
</dbReference>
<feature type="compositionally biased region" description="Polar residues" evidence="2">
    <location>
        <begin position="455"/>
        <end position="468"/>
    </location>
</feature>
<keyword evidence="3" id="KW-0732">Signal</keyword>
<evidence type="ECO:0000256" key="3">
    <source>
        <dbReference type="SAM" id="SignalP"/>
    </source>
</evidence>
<dbReference type="RefSeq" id="WP_171673030.1">
    <property type="nucleotide sequence ID" value="NZ_BAAAGT010000002.1"/>
</dbReference>
<feature type="domain" description="Teneurin-like YD-shell" evidence="5">
    <location>
        <begin position="170"/>
        <end position="635"/>
    </location>
</feature>
<sequence length="1038" mass="108410">MSVGRSRLRAAGTAAGTALVLLCTGLVMAPAQAEVSAVQTAQFTGARPSATRLPFSVSDKVNASVDVATGNLLVTTSDLSLPGIQNDLQLGLVFNSLRLVPGAALPSGAAGAGWAMRVGQDTKLIANSDNSVLYLAPEGREGLFQPATSTTYTPPAGFKVAMVKTSSGWTVTDHSSNEVSTFNTAGTLLSVKDRNGQTATFTYSSGKLSQVVSTRGAAGAKTANFTWSGNVVTIAQSGDDGTPRDVDYTYTNGKLTKISDPTDKPVSFTYDATSGDLVTITNGEGKQTAFQYDGSHRVKKVTQDGGAATRLTYYSSGETYVADPNNTATNPADGAQTYYTLNAQELVTKAVDPLGRARSKTYTPFNDTATSTNGAGGVTTFGHNSSVNGGESLTDVTSAMGAKSTAAYANTGASKYLPSSGKDSQGNNRLFTYDGAGNPLTSANSSATSTSTVTYNPDGTLDTSTDPRNNVTSYGRNADHQITSITPPTTSGLAVVGVDYDGFGRLHSVRDGRGLRTIYAYDRADRLKTIQYSDTTPDVAFTYDRAGNVTARTDASGTTAWTYDGQNRITSRTSSSGGGTLGYGYDKAGNLTSKTDARGTTAYVYDKANQVVEMTTPNGQKTIFGYDDNGKRTDTWFNTNTARTTFAAHTKTTFDKSGRISRTWTSRASNDATKVYDTGFCYSPYVAGQACPSTSAATDTGLIKYSTNNLTGARSDYTYDTSNRLTAVSNYNGKSYAYTYDKAGNRLTAKVNGITSQTLTYNTGNQISSAGYTHDASGNRTTDPNQGTLTYNAAGQTVTRTKNSVVTNYAWAGGDQNELVSTTTGTASTSYVYGRDDRNGVPTMESFTKNGQTSYLDTDPTGSPVALTTGSGVDYYTLDNQGSPVGLTNAAGAVTAAFTYDPAGQQTSATGASATVNPLRYAQGLLDEQTGWLKRGVRFHDTTTANWTAQDPLSQIMQPDAASRYAYGDSNPANFTDPTGLDTGGCIIYTGIMLGAFAGIGVAAVSTGGVAAAPVVGVLTSGLGSLAAARSVEKECDL</sequence>
<dbReference type="Gene3D" id="2.180.10.10">
    <property type="entry name" value="RHS repeat-associated core"/>
    <property type="match status" value="2"/>
</dbReference>
<dbReference type="SUPFAM" id="SSF101898">
    <property type="entry name" value="NHL repeat"/>
    <property type="match status" value="1"/>
</dbReference>
<comment type="caution">
    <text evidence="7">The sequence shown here is derived from an EMBL/GenBank/DDBJ whole genome shotgun (WGS) entry which is preliminary data.</text>
</comment>
<dbReference type="Proteomes" id="UP000534306">
    <property type="component" value="Unassembled WGS sequence"/>
</dbReference>
<feature type="domain" description="DUF6531" evidence="4">
    <location>
        <begin position="64"/>
        <end position="143"/>
    </location>
</feature>
<dbReference type="Pfam" id="PF20148">
    <property type="entry name" value="DUF6531"/>
    <property type="match status" value="1"/>
</dbReference>
<dbReference type="NCBIfam" id="TIGR03696">
    <property type="entry name" value="Rhs_assc_core"/>
    <property type="match status" value="1"/>
</dbReference>
<dbReference type="NCBIfam" id="TIGR01643">
    <property type="entry name" value="YD_repeat_2x"/>
    <property type="match status" value="5"/>
</dbReference>
<protein>
    <submittedName>
        <fullName evidence="7">RHS repeat protein</fullName>
    </submittedName>
    <submittedName>
        <fullName evidence="6">RHS repeat-associated protein</fullName>
    </submittedName>
</protein>
<feature type="region of interest" description="Disordered" evidence="2">
    <location>
        <begin position="442"/>
        <end position="468"/>
    </location>
</feature>
<feature type="signal peptide" evidence="3">
    <location>
        <begin position="1"/>
        <end position="33"/>
    </location>
</feature>
<evidence type="ECO:0000259" key="4">
    <source>
        <dbReference type="Pfam" id="PF20148"/>
    </source>
</evidence>
<feature type="chain" id="PRO_5036406847" evidence="3">
    <location>
        <begin position="34"/>
        <end position="1038"/>
    </location>
</feature>
<reference evidence="6 9" key="2">
    <citation type="submission" date="2020-08" db="EMBL/GenBank/DDBJ databases">
        <title>Sequencing the genomes of 1000 actinobacteria strains.</title>
        <authorList>
            <person name="Klenk H.-P."/>
        </authorList>
    </citation>
    <scope>NUCLEOTIDE SEQUENCE [LARGE SCALE GENOMIC DNA]</scope>
    <source>
        <strain evidence="6 9">DSM 15626</strain>
    </source>
</reference>
<evidence type="ECO:0000313" key="7">
    <source>
        <dbReference type="EMBL" id="NOL40536.1"/>
    </source>
</evidence>
<keyword evidence="8" id="KW-1185">Reference proteome</keyword>
<dbReference type="InterPro" id="IPR006530">
    <property type="entry name" value="YD"/>
</dbReference>
<dbReference type="EMBL" id="JABJRC010000002">
    <property type="protein sequence ID" value="NOL40536.1"/>
    <property type="molecule type" value="Genomic_DNA"/>
</dbReference>
<dbReference type="InterPro" id="IPR022385">
    <property type="entry name" value="Rhs_assc_core"/>
</dbReference>
<evidence type="ECO:0000313" key="9">
    <source>
        <dbReference type="Proteomes" id="UP000553957"/>
    </source>
</evidence>
<feature type="domain" description="Teneurin-like YD-shell" evidence="5">
    <location>
        <begin position="712"/>
        <end position="971"/>
    </location>
</feature>
<dbReference type="Pfam" id="PF25023">
    <property type="entry name" value="TEN_YD-shell"/>
    <property type="match status" value="2"/>
</dbReference>
<evidence type="ECO:0000313" key="8">
    <source>
        <dbReference type="Proteomes" id="UP000534306"/>
    </source>
</evidence>
<dbReference type="PANTHER" id="PTHR32305">
    <property type="match status" value="1"/>
</dbReference>
<gene>
    <name evidence="6" type="ORF">HNR71_005266</name>
    <name evidence="7" type="ORF">HPO96_09795</name>
</gene>
<evidence type="ECO:0000313" key="6">
    <source>
        <dbReference type="EMBL" id="MBB6569629.1"/>
    </source>
</evidence>
<accession>A0A7Y4NYH6</accession>
<evidence type="ECO:0000256" key="1">
    <source>
        <dbReference type="ARBA" id="ARBA00022737"/>
    </source>
</evidence>
<feature type="compositionally biased region" description="Low complexity" evidence="2">
    <location>
        <begin position="442"/>
        <end position="454"/>
    </location>
</feature>
<dbReference type="InterPro" id="IPR056823">
    <property type="entry name" value="TEN-like_YD-shell"/>
</dbReference>
<reference evidence="7 8" key="1">
    <citation type="submission" date="2020-05" db="EMBL/GenBank/DDBJ databases">
        <title>Genome sequence of Kribbella sandramycini ATCC 39419.</title>
        <authorList>
            <person name="Maclea K.S."/>
            <person name="Fair J.L."/>
        </authorList>
    </citation>
    <scope>NUCLEOTIDE SEQUENCE [LARGE SCALE GENOMIC DNA]</scope>
    <source>
        <strain evidence="7 8">ATCC 39419</strain>
    </source>
</reference>
<dbReference type="Proteomes" id="UP000553957">
    <property type="component" value="Unassembled WGS sequence"/>
</dbReference>
<keyword evidence="1" id="KW-0677">Repeat</keyword>
<dbReference type="InterPro" id="IPR050708">
    <property type="entry name" value="T6SS_VgrG/RHS"/>
</dbReference>
<dbReference type="EMBL" id="JACHKF010000001">
    <property type="protein sequence ID" value="MBB6569629.1"/>
    <property type="molecule type" value="Genomic_DNA"/>
</dbReference>
<name>A0A7Y4NYH6_9ACTN</name>
<dbReference type="PANTHER" id="PTHR32305:SF15">
    <property type="entry name" value="PROTEIN RHSA-RELATED"/>
    <property type="match status" value="1"/>
</dbReference>
<evidence type="ECO:0000259" key="5">
    <source>
        <dbReference type="Pfam" id="PF25023"/>
    </source>
</evidence>
<proteinExistence type="predicted"/>